<proteinExistence type="predicted"/>
<accession>A0ABU7WLA4</accession>
<dbReference type="Proteomes" id="UP001348265">
    <property type="component" value="Unassembled WGS sequence"/>
</dbReference>
<keyword evidence="2" id="KW-1133">Transmembrane helix</keyword>
<reference evidence="3 4" key="1">
    <citation type="submission" date="2023-08" db="EMBL/GenBank/DDBJ databases">
        <authorList>
            <person name="Sharma P."/>
            <person name="Verma V."/>
            <person name="Mohan M.K."/>
            <person name="Dubey A.K."/>
        </authorList>
    </citation>
    <scope>NUCLEOTIDE SEQUENCE [LARGE SCALE GENOMIC DNA]</scope>
    <source>
        <strain evidence="3 4">ADP4</strain>
    </source>
</reference>
<gene>
    <name evidence="3" type="ORF">RB636_03550</name>
</gene>
<sequence length="309" mass="32546">MNSQPDADTLSFADYADPVSELVHHAVISQPVDAVARLVELLERTPHGRSTVDEVLTTAATRLPVEQVAQLAHLLSQPPRPGDGADLILRTAARQRPIAEVSHLVTLLHQPPHTARAGLQAAHTVAGHRPVEDLAQLIDALAQQRLENIAADPGASMPSPDSEDEYRPRQVPETGNRLAVRWLSHMTAAALLATTAAHLPWGLYRAPSLLAHVAAIGLPVLCGLVAALLLLKSTMPRLAAGFLLSAAVVARHVLDGVLPISWGHSNSFLPPLAAGIAAALAALLSLVTLVRAFVVPQQPHTAPALAPTA</sequence>
<feature type="transmembrane region" description="Helical" evidence="2">
    <location>
        <begin position="209"/>
        <end position="231"/>
    </location>
</feature>
<dbReference type="RefSeq" id="WP_331785291.1">
    <property type="nucleotide sequence ID" value="NZ_JAVFKM010000001.1"/>
</dbReference>
<name>A0ABU7WLA4_9ACTN</name>
<keyword evidence="2" id="KW-0472">Membrane</keyword>
<evidence type="ECO:0000256" key="2">
    <source>
        <dbReference type="SAM" id="Phobius"/>
    </source>
</evidence>
<evidence type="ECO:0000313" key="3">
    <source>
        <dbReference type="EMBL" id="MEF3112278.1"/>
    </source>
</evidence>
<evidence type="ECO:0000256" key="1">
    <source>
        <dbReference type="SAM" id="MobiDB-lite"/>
    </source>
</evidence>
<comment type="caution">
    <text evidence="3">The sequence shown here is derived from an EMBL/GenBank/DDBJ whole genome shotgun (WGS) entry which is preliminary data.</text>
</comment>
<feature type="transmembrane region" description="Helical" evidence="2">
    <location>
        <begin position="182"/>
        <end position="203"/>
    </location>
</feature>
<feature type="region of interest" description="Disordered" evidence="1">
    <location>
        <begin position="151"/>
        <end position="171"/>
    </location>
</feature>
<keyword evidence="4" id="KW-1185">Reference proteome</keyword>
<protein>
    <submittedName>
        <fullName evidence="3">Uncharacterized protein</fullName>
    </submittedName>
</protein>
<organism evidence="3 4">
    <name type="scientific">Streptomyces chrestomyceticus</name>
    <dbReference type="NCBI Taxonomy" id="68185"/>
    <lineage>
        <taxon>Bacteria</taxon>
        <taxon>Bacillati</taxon>
        <taxon>Actinomycetota</taxon>
        <taxon>Actinomycetes</taxon>
        <taxon>Kitasatosporales</taxon>
        <taxon>Streptomycetaceae</taxon>
        <taxon>Streptomyces</taxon>
    </lineage>
</organism>
<feature type="transmembrane region" description="Helical" evidence="2">
    <location>
        <begin position="238"/>
        <end position="262"/>
    </location>
</feature>
<feature type="transmembrane region" description="Helical" evidence="2">
    <location>
        <begin position="268"/>
        <end position="290"/>
    </location>
</feature>
<dbReference type="EMBL" id="JAVFKM010000001">
    <property type="protein sequence ID" value="MEF3112278.1"/>
    <property type="molecule type" value="Genomic_DNA"/>
</dbReference>
<evidence type="ECO:0000313" key="4">
    <source>
        <dbReference type="Proteomes" id="UP001348265"/>
    </source>
</evidence>
<keyword evidence="2" id="KW-0812">Transmembrane</keyword>